<dbReference type="EMBL" id="CP065050">
    <property type="protein sequence ID" value="QPI62346.1"/>
    <property type="molecule type" value="Genomic_DNA"/>
</dbReference>
<proteinExistence type="predicted"/>
<protein>
    <submittedName>
        <fullName evidence="1">Uncharacterized protein</fullName>
    </submittedName>
</protein>
<sequence length="88" mass="9848">MELTLRYIEIDAVQGDDITEALRDTASPDCAEFFHGSLPSNASRTLWIDHAAQWNGELNVRRTRNDVAFAMSPPSRNSPLQPAFFAII</sequence>
<dbReference type="Proteomes" id="UP000663421">
    <property type="component" value="Chromosome"/>
</dbReference>
<reference evidence="1 2" key="1">
    <citation type="submission" date="2020-11" db="EMBL/GenBank/DDBJ databases">
        <title>Complete genome sequence unveiled secondary metabolic potentials in Streptomyces solisilvae HNM0141.</title>
        <authorList>
            <person name="Huang X."/>
        </authorList>
    </citation>
    <scope>NUCLEOTIDE SEQUENCE [LARGE SCALE GENOMIC DNA]</scope>
    <source>
        <strain evidence="1 2">HNM0141</strain>
    </source>
</reference>
<keyword evidence="2" id="KW-1185">Reference proteome</keyword>
<evidence type="ECO:0000313" key="2">
    <source>
        <dbReference type="Proteomes" id="UP000663421"/>
    </source>
</evidence>
<accession>A0ABX6WPB6</accession>
<name>A0ABX6WPB6_STRMQ</name>
<evidence type="ECO:0000313" key="1">
    <source>
        <dbReference type="EMBL" id="QPI62346.1"/>
    </source>
</evidence>
<organism evidence="1 2">
    <name type="scientific">Streptomyces malaysiensis</name>
    <dbReference type="NCBI Taxonomy" id="92644"/>
    <lineage>
        <taxon>Bacteria</taxon>
        <taxon>Bacillati</taxon>
        <taxon>Actinomycetota</taxon>
        <taxon>Actinomycetes</taxon>
        <taxon>Kitasatosporales</taxon>
        <taxon>Streptomycetaceae</taxon>
        <taxon>Streptomyces</taxon>
        <taxon>Streptomyces violaceusniger group</taxon>
    </lineage>
</organism>
<gene>
    <name evidence="1" type="ORF">I1A49_28320</name>
</gene>